<dbReference type="EMBL" id="FZOW01000025">
    <property type="protein sequence ID" value="SNT47956.1"/>
    <property type="molecule type" value="Genomic_DNA"/>
</dbReference>
<dbReference type="InterPro" id="IPR008775">
    <property type="entry name" value="Phytyl_CoA_dOase-like"/>
</dbReference>
<reference evidence="3" key="1">
    <citation type="submission" date="2017-06" db="EMBL/GenBank/DDBJ databases">
        <authorList>
            <person name="Varghese N."/>
            <person name="Submissions S."/>
        </authorList>
    </citation>
    <scope>NUCLEOTIDE SEQUENCE [LARGE SCALE GENOMIC DNA]</scope>
    <source>
        <strain evidence="3">JCM 23211</strain>
    </source>
</reference>
<dbReference type="Proteomes" id="UP000198327">
    <property type="component" value="Unassembled WGS sequence"/>
</dbReference>
<protein>
    <submittedName>
        <fullName evidence="2">Phytanoyl-CoA dioxygenase (PhyH)</fullName>
    </submittedName>
</protein>
<dbReference type="Gene3D" id="2.60.120.620">
    <property type="entry name" value="q2cbj1_9rhob like domain"/>
    <property type="match status" value="1"/>
</dbReference>
<dbReference type="GO" id="GO:0016706">
    <property type="term" value="F:2-oxoglutarate-dependent dioxygenase activity"/>
    <property type="evidence" value="ECO:0007669"/>
    <property type="project" value="UniProtKB-ARBA"/>
</dbReference>
<proteinExistence type="predicted"/>
<dbReference type="SUPFAM" id="SSF51197">
    <property type="entry name" value="Clavaminate synthase-like"/>
    <property type="match status" value="1"/>
</dbReference>
<dbReference type="AlphaFoldDB" id="A0A239MZ18"/>
<keyword evidence="3" id="KW-1185">Reference proteome</keyword>
<evidence type="ECO:0000256" key="1">
    <source>
        <dbReference type="SAM" id="MobiDB-lite"/>
    </source>
</evidence>
<organism evidence="2 3">
    <name type="scientific">Rhodococcoides kyotonense</name>
    <dbReference type="NCBI Taxonomy" id="398843"/>
    <lineage>
        <taxon>Bacteria</taxon>
        <taxon>Bacillati</taxon>
        <taxon>Actinomycetota</taxon>
        <taxon>Actinomycetes</taxon>
        <taxon>Mycobacteriales</taxon>
        <taxon>Nocardiaceae</taxon>
        <taxon>Rhodococcoides</taxon>
    </lineage>
</organism>
<evidence type="ECO:0000313" key="3">
    <source>
        <dbReference type="Proteomes" id="UP000198327"/>
    </source>
</evidence>
<feature type="region of interest" description="Disordered" evidence="1">
    <location>
        <begin position="36"/>
        <end position="56"/>
    </location>
</feature>
<accession>A0A239MZ18</accession>
<dbReference type="Pfam" id="PF05721">
    <property type="entry name" value="PhyH"/>
    <property type="match status" value="1"/>
</dbReference>
<name>A0A239MZ18_9NOCA</name>
<evidence type="ECO:0000313" key="2">
    <source>
        <dbReference type="EMBL" id="SNT47956.1"/>
    </source>
</evidence>
<keyword evidence="2" id="KW-0223">Dioxygenase</keyword>
<keyword evidence="2" id="KW-0560">Oxidoreductase</keyword>
<gene>
    <name evidence="2" type="ORF">SAMN05421642_12532</name>
</gene>
<sequence>MSDRVTAAPLEHVYSASPGPIMPLDPQHGYRDFGQQSVSAQSAPHNGARPRWSAVPGPKGRADGFYLSETDLSHFSKHGWVVAVGVVPLPLCERLRGEMDETFSHVTPWQSDNGLQGLSEPHLRSAAFLDLFRVPGLVAACRQLVGHRPRLRHCIALRTTIHPHTALHPDRLADPSTWDWHRDFAPDSIIRHPGTSGTHLTSQAVVVAAYLTTSGAELGATAFLDGTHLRPGTYAELAPTAIVVQPSVSAGSILFFSEALMHAATPVTAARTRDVVLTWMTAPWFGGEAPAPFDIDRCNEPELKSVFAAPHFGDAGP</sequence>